<evidence type="ECO:0000259" key="3">
    <source>
        <dbReference type="Pfam" id="PF04862"/>
    </source>
</evidence>
<keyword evidence="1" id="KW-0472">Membrane</keyword>
<dbReference type="Gene3D" id="2.60.120.260">
    <property type="entry name" value="Galactose-binding domain-like"/>
    <property type="match status" value="1"/>
</dbReference>
<sequence>MKSLLLAAASVSAAFGLAHANIVTNGGFEDGNHVNTVAGYDVINPGDTNMTGWTAEAQVAWGKNTTDGIQPSSGQAFVDLTSLSASSPFGTISQTLSTTAGAEYAFSIDNALGDISVEIDGQALSLSGIFGSQGYNARTATFTALGTSTVLRIINRTTGPLALIDNVSVEAMDTAAIPVPAAGLLFLGGAALIRKRRQQA</sequence>
<protein>
    <submittedName>
        <fullName evidence="4">DUF642 domain-containing protein</fullName>
    </submittedName>
</protein>
<keyword evidence="1" id="KW-1133">Transmembrane helix</keyword>
<evidence type="ECO:0000313" key="4">
    <source>
        <dbReference type="EMBL" id="NNU15641.1"/>
    </source>
</evidence>
<dbReference type="AlphaFoldDB" id="A0A7Y3RLC4"/>
<feature type="transmembrane region" description="Helical" evidence="1">
    <location>
        <begin position="175"/>
        <end position="193"/>
    </location>
</feature>
<name>A0A7Y3RLC4_9PROT</name>
<feature type="chain" id="PRO_5031450198" evidence="2">
    <location>
        <begin position="21"/>
        <end position="200"/>
    </location>
</feature>
<keyword evidence="2" id="KW-0732">Signal</keyword>
<accession>A0A7Y3RLC4</accession>
<dbReference type="Proteomes" id="UP000536835">
    <property type="component" value="Unassembled WGS sequence"/>
</dbReference>
<dbReference type="RefSeq" id="WP_173197248.1">
    <property type="nucleotide sequence ID" value="NZ_JABFCX010000002.1"/>
</dbReference>
<gene>
    <name evidence="4" type="ORF">HK107_04830</name>
</gene>
<dbReference type="InterPro" id="IPR006946">
    <property type="entry name" value="DGR2-like_dom"/>
</dbReference>
<feature type="domain" description="DUF642" evidence="3">
    <location>
        <begin position="22"/>
        <end position="169"/>
    </location>
</feature>
<keyword evidence="5" id="KW-1185">Reference proteome</keyword>
<evidence type="ECO:0000256" key="2">
    <source>
        <dbReference type="SAM" id="SignalP"/>
    </source>
</evidence>
<organism evidence="4 5">
    <name type="scientific">Parvularcula mediterranea</name>
    <dbReference type="NCBI Taxonomy" id="2732508"/>
    <lineage>
        <taxon>Bacteria</taxon>
        <taxon>Pseudomonadati</taxon>
        <taxon>Pseudomonadota</taxon>
        <taxon>Alphaproteobacteria</taxon>
        <taxon>Parvularculales</taxon>
        <taxon>Parvularculaceae</taxon>
        <taxon>Parvularcula</taxon>
    </lineage>
</organism>
<dbReference type="Pfam" id="PF04862">
    <property type="entry name" value="DUF642"/>
    <property type="match status" value="1"/>
</dbReference>
<evidence type="ECO:0000256" key="1">
    <source>
        <dbReference type="SAM" id="Phobius"/>
    </source>
</evidence>
<proteinExistence type="predicted"/>
<evidence type="ECO:0000313" key="5">
    <source>
        <dbReference type="Proteomes" id="UP000536835"/>
    </source>
</evidence>
<comment type="caution">
    <text evidence="4">The sequence shown here is derived from an EMBL/GenBank/DDBJ whole genome shotgun (WGS) entry which is preliminary data.</text>
</comment>
<feature type="signal peptide" evidence="2">
    <location>
        <begin position="1"/>
        <end position="20"/>
    </location>
</feature>
<dbReference type="EMBL" id="JABFCX010000002">
    <property type="protein sequence ID" value="NNU15641.1"/>
    <property type="molecule type" value="Genomic_DNA"/>
</dbReference>
<reference evidence="4 5" key="1">
    <citation type="submission" date="2020-05" db="EMBL/GenBank/DDBJ databases">
        <title>Parvularcula mediterraneae sp. nov., isolated from polypropylene straw from shallow seawater of the seashore of Laganas in Zakynthos island, Greece.</title>
        <authorList>
            <person name="Szabo I."/>
            <person name="Al-Omari J."/>
            <person name="Rado J."/>
            <person name="Szerdahelyi G.S."/>
        </authorList>
    </citation>
    <scope>NUCLEOTIDE SEQUENCE [LARGE SCALE GENOMIC DNA]</scope>
    <source>
        <strain evidence="4 5">ZS-1/3</strain>
    </source>
</reference>
<keyword evidence="1" id="KW-0812">Transmembrane</keyword>